<keyword evidence="2" id="KW-0472">Membrane</keyword>
<evidence type="ECO:0000256" key="1">
    <source>
        <dbReference type="SAM" id="MobiDB-lite"/>
    </source>
</evidence>
<gene>
    <name evidence="3" type="ORF">ACH47G_00770</name>
</gene>
<dbReference type="EMBL" id="JBIRXV010000001">
    <property type="protein sequence ID" value="MFI2318998.1"/>
    <property type="molecule type" value="Genomic_DNA"/>
</dbReference>
<keyword evidence="2" id="KW-0812">Transmembrane</keyword>
<dbReference type="RefSeq" id="WP_396946124.1">
    <property type="nucleotide sequence ID" value="NZ_JBIRXV010000001.1"/>
</dbReference>
<keyword evidence="2" id="KW-1133">Transmembrane helix</keyword>
<feature type="region of interest" description="Disordered" evidence="1">
    <location>
        <begin position="562"/>
        <end position="585"/>
    </location>
</feature>
<dbReference type="InterPro" id="IPR021941">
    <property type="entry name" value="DUF3556_TM"/>
</dbReference>
<reference evidence="3 4" key="1">
    <citation type="submission" date="2024-10" db="EMBL/GenBank/DDBJ databases">
        <title>The Natural Products Discovery Center: Release of the First 8490 Sequenced Strains for Exploring Actinobacteria Biosynthetic Diversity.</title>
        <authorList>
            <person name="Kalkreuter E."/>
            <person name="Kautsar S.A."/>
            <person name="Yang D."/>
            <person name="Bader C.D."/>
            <person name="Teijaro C.N."/>
            <person name="Fluegel L."/>
            <person name="Davis C.M."/>
            <person name="Simpson J.R."/>
            <person name="Lauterbach L."/>
            <person name="Steele A.D."/>
            <person name="Gui C."/>
            <person name="Meng S."/>
            <person name="Li G."/>
            <person name="Viehrig K."/>
            <person name="Ye F."/>
            <person name="Su P."/>
            <person name="Kiefer A.F."/>
            <person name="Nichols A."/>
            <person name="Cepeda A.J."/>
            <person name="Yan W."/>
            <person name="Fan B."/>
            <person name="Jiang Y."/>
            <person name="Adhikari A."/>
            <person name="Zheng C.-J."/>
            <person name="Schuster L."/>
            <person name="Cowan T.M."/>
            <person name="Smanski M.J."/>
            <person name="Chevrette M.G."/>
            <person name="De Carvalho L.P.S."/>
            <person name="Shen B."/>
        </authorList>
    </citation>
    <scope>NUCLEOTIDE SEQUENCE [LARGE SCALE GENOMIC DNA]</scope>
    <source>
        <strain evidence="3 4">NPDC019626</strain>
    </source>
</reference>
<dbReference type="Pfam" id="PF12077">
    <property type="entry name" value="DUF3556"/>
    <property type="match status" value="1"/>
</dbReference>
<feature type="transmembrane region" description="Helical" evidence="2">
    <location>
        <begin position="183"/>
        <end position="199"/>
    </location>
</feature>
<protein>
    <submittedName>
        <fullName evidence="3">DUF3556 domain-containing protein</fullName>
    </submittedName>
</protein>
<accession>A0ABW7WBN8</accession>
<proteinExistence type="predicted"/>
<feature type="transmembrane region" description="Helical" evidence="2">
    <location>
        <begin position="342"/>
        <end position="360"/>
    </location>
</feature>
<feature type="transmembrane region" description="Helical" evidence="2">
    <location>
        <begin position="82"/>
        <end position="103"/>
    </location>
</feature>
<evidence type="ECO:0000313" key="3">
    <source>
        <dbReference type="EMBL" id="MFI2318998.1"/>
    </source>
</evidence>
<feature type="transmembrane region" description="Helical" evidence="2">
    <location>
        <begin position="312"/>
        <end position="330"/>
    </location>
</feature>
<dbReference type="Proteomes" id="UP001611450">
    <property type="component" value="Unassembled WGS sequence"/>
</dbReference>
<keyword evidence="4" id="KW-1185">Reference proteome</keyword>
<feature type="transmembrane region" description="Helical" evidence="2">
    <location>
        <begin position="42"/>
        <end position="62"/>
    </location>
</feature>
<evidence type="ECO:0000313" key="4">
    <source>
        <dbReference type="Proteomes" id="UP001611450"/>
    </source>
</evidence>
<sequence length="585" mass="65613">MGFTKPDLPDIDYAEWKTRPRGERLRTVAEHWVEHGFGTPHAVYLLYVVKCALYVLGAAAVISLTPGLGALTDITSWWTEPIVYQKLVVFTLLFEILGFGCGFGPLTMRFLPPVGGLLYFLRPGTLRLPPWPSKVPFTRGDERGVVDVALYAVVLGSGVQALLASGRGVPPVDGGHVGLLDPKVVVALVVSLCALGLRDKTVFLAARPEHYLLMLLMFFVPFADMMIGFKLVMLALWWGAATSKLNHHFGHVVAVMMSNSPVMRLRWLKRKMYRNPPQDLRPSRIPTLLAHGGTVVEYLVPAYLVFLGNGGPLTWAAIIFMAVFHLHIISTVPMGVPLEWNIFFIFSLFYLFGHYGYIHVQELRSPLVLALILFSALVVILGHIRPQWVSFLTSMRYYAGNWATSAWCFRGDAELKLEQHVTMSAGLPVSQLTKLYGPEIADILIQSGLGWRSMHTHGRALNGLITRAVDNEDDYAIRDGEIVAGPLLGWNFGEGHLHNEQLLAALQRRCRFEEGELRIVVLESQPIHRQRQAYRIIDARTGVIEEGYVLVEDMLTRQPWPEPGDRFPVHPLRRDTQDLPSVHVR</sequence>
<evidence type="ECO:0000256" key="2">
    <source>
        <dbReference type="SAM" id="Phobius"/>
    </source>
</evidence>
<name>A0ABW7WBN8_9NOCA</name>
<feature type="compositionally biased region" description="Basic and acidic residues" evidence="1">
    <location>
        <begin position="563"/>
        <end position="577"/>
    </location>
</feature>
<comment type="caution">
    <text evidence="3">The sequence shown here is derived from an EMBL/GenBank/DDBJ whole genome shotgun (WGS) entry which is preliminary data.</text>
</comment>
<organism evidence="3 4">
    <name type="scientific">Nocardia beijingensis</name>
    <dbReference type="NCBI Taxonomy" id="95162"/>
    <lineage>
        <taxon>Bacteria</taxon>
        <taxon>Bacillati</taxon>
        <taxon>Actinomycetota</taxon>
        <taxon>Actinomycetes</taxon>
        <taxon>Mycobacteriales</taxon>
        <taxon>Nocardiaceae</taxon>
        <taxon>Nocardia</taxon>
    </lineage>
</organism>
<feature type="transmembrane region" description="Helical" evidence="2">
    <location>
        <begin position="366"/>
        <end position="384"/>
    </location>
</feature>
<feature type="transmembrane region" description="Helical" evidence="2">
    <location>
        <begin position="211"/>
        <end position="237"/>
    </location>
</feature>
<feature type="transmembrane region" description="Helical" evidence="2">
    <location>
        <begin position="249"/>
        <end position="267"/>
    </location>
</feature>